<evidence type="ECO:0000256" key="1">
    <source>
        <dbReference type="SAM" id="MobiDB-lite"/>
    </source>
</evidence>
<feature type="region of interest" description="Disordered" evidence="1">
    <location>
        <begin position="31"/>
        <end position="65"/>
    </location>
</feature>
<protein>
    <submittedName>
        <fullName evidence="2">Uncharacterized protein</fullName>
    </submittedName>
</protein>
<comment type="caution">
    <text evidence="2">The sequence shown here is derived from an EMBL/GenBank/DDBJ whole genome shotgun (WGS) entry which is preliminary data.</text>
</comment>
<feature type="compositionally biased region" description="Polar residues" evidence="1">
    <location>
        <begin position="41"/>
        <end position="54"/>
    </location>
</feature>
<reference evidence="2 3" key="1">
    <citation type="submission" date="2015-07" db="EMBL/GenBank/DDBJ databases">
        <title>Comparative genomics of the Sigatoka disease complex on banana suggests a link between parallel evolutionary changes in Pseudocercospora fijiensis and Pseudocercospora eumusae and increased virulence on the banana host.</title>
        <authorList>
            <person name="Chang T.-C."/>
            <person name="Salvucci A."/>
            <person name="Crous P.W."/>
            <person name="Stergiopoulos I."/>
        </authorList>
    </citation>
    <scope>NUCLEOTIDE SEQUENCE [LARGE SCALE GENOMIC DNA]</scope>
    <source>
        <strain evidence="2 3">CBS 116634</strain>
    </source>
</reference>
<proteinExistence type="predicted"/>
<sequence length="65" mass="7594">MATIWNENVQKQQMTNFWNLPSARKREFTTLPDDHKDYADQSLTRVDGQSSTKIVCSKRPEEHGQ</sequence>
<dbReference type="Proteomes" id="UP000073492">
    <property type="component" value="Unassembled WGS sequence"/>
</dbReference>
<evidence type="ECO:0000313" key="2">
    <source>
        <dbReference type="EMBL" id="KXS96869.1"/>
    </source>
</evidence>
<keyword evidence="3" id="KW-1185">Reference proteome</keyword>
<evidence type="ECO:0000313" key="3">
    <source>
        <dbReference type="Proteomes" id="UP000073492"/>
    </source>
</evidence>
<dbReference type="AlphaFoldDB" id="A0A139H3C6"/>
<gene>
    <name evidence="2" type="ORF">AC579_3365</name>
</gene>
<name>A0A139H3C6_9PEZI</name>
<accession>A0A139H3C6</accession>
<dbReference type="EMBL" id="LFZO01000814">
    <property type="protein sequence ID" value="KXS96869.1"/>
    <property type="molecule type" value="Genomic_DNA"/>
</dbReference>
<organism evidence="2 3">
    <name type="scientific">Pseudocercospora musae</name>
    <dbReference type="NCBI Taxonomy" id="113226"/>
    <lineage>
        <taxon>Eukaryota</taxon>
        <taxon>Fungi</taxon>
        <taxon>Dikarya</taxon>
        <taxon>Ascomycota</taxon>
        <taxon>Pezizomycotina</taxon>
        <taxon>Dothideomycetes</taxon>
        <taxon>Dothideomycetidae</taxon>
        <taxon>Mycosphaerellales</taxon>
        <taxon>Mycosphaerellaceae</taxon>
        <taxon>Pseudocercospora</taxon>
    </lineage>
</organism>